<gene>
    <name evidence="1" type="ORF">CVT25_004111</name>
</gene>
<proteinExistence type="predicted"/>
<name>A0A409X319_PSICY</name>
<evidence type="ECO:0000313" key="2">
    <source>
        <dbReference type="Proteomes" id="UP000283269"/>
    </source>
</evidence>
<evidence type="ECO:0000313" key="1">
    <source>
        <dbReference type="EMBL" id="PPQ85147.1"/>
    </source>
</evidence>
<protein>
    <submittedName>
        <fullName evidence="1">Uncharacterized protein</fullName>
    </submittedName>
</protein>
<dbReference type="EMBL" id="NHYD01002744">
    <property type="protein sequence ID" value="PPQ85147.1"/>
    <property type="molecule type" value="Genomic_DNA"/>
</dbReference>
<reference evidence="1 2" key="1">
    <citation type="journal article" date="2018" name="Evol. Lett.">
        <title>Horizontal gene cluster transfer increased hallucinogenic mushroom diversity.</title>
        <authorList>
            <person name="Reynolds H.T."/>
            <person name="Vijayakumar V."/>
            <person name="Gluck-Thaler E."/>
            <person name="Korotkin H.B."/>
            <person name="Matheny P.B."/>
            <person name="Slot J.C."/>
        </authorList>
    </citation>
    <scope>NUCLEOTIDE SEQUENCE [LARGE SCALE GENOMIC DNA]</scope>
    <source>
        <strain evidence="1 2">2631</strain>
    </source>
</reference>
<comment type="caution">
    <text evidence="1">The sequence shown here is derived from an EMBL/GenBank/DDBJ whole genome shotgun (WGS) entry which is preliminary data.</text>
</comment>
<dbReference type="STRING" id="93625.A0A409X319"/>
<keyword evidence="2" id="KW-1185">Reference proteome</keyword>
<dbReference type="InParanoid" id="A0A409X319"/>
<sequence>MSLEAESHLVVFVMMVWGDINAHETLAIGPKEKGKILVYQSASDPNTVDISSTKSLFLVRVADTAQYTTIQDIVRRVAQDYSSIQISEDNIDWLKKDGLKVVHILASTHDLSPGLRSGLPSHIGSISSRSSLPSGSYSGIRSESSLRHNTATIVSAPLTIQEESEEE</sequence>
<accession>A0A409X319</accession>
<organism evidence="1 2">
    <name type="scientific">Psilocybe cyanescens</name>
    <dbReference type="NCBI Taxonomy" id="93625"/>
    <lineage>
        <taxon>Eukaryota</taxon>
        <taxon>Fungi</taxon>
        <taxon>Dikarya</taxon>
        <taxon>Basidiomycota</taxon>
        <taxon>Agaricomycotina</taxon>
        <taxon>Agaricomycetes</taxon>
        <taxon>Agaricomycetidae</taxon>
        <taxon>Agaricales</taxon>
        <taxon>Agaricineae</taxon>
        <taxon>Strophariaceae</taxon>
        <taxon>Psilocybe</taxon>
    </lineage>
</organism>
<dbReference type="Proteomes" id="UP000283269">
    <property type="component" value="Unassembled WGS sequence"/>
</dbReference>
<dbReference type="AlphaFoldDB" id="A0A409X319"/>